<comment type="subcellular location">
    <subcellularLocation>
        <location evidence="1">Nucleus</location>
    </subcellularLocation>
</comment>
<dbReference type="GO" id="GO:0005634">
    <property type="term" value="C:nucleus"/>
    <property type="evidence" value="ECO:0007669"/>
    <property type="project" value="UniProtKB-SubCell"/>
</dbReference>
<feature type="domain" description="ZAD" evidence="12">
    <location>
        <begin position="11"/>
        <end position="87"/>
    </location>
</feature>
<dbReference type="Gene3D" id="3.30.160.60">
    <property type="entry name" value="Classic Zinc Finger"/>
    <property type="match status" value="3"/>
</dbReference>
<dbReference type="AlphaFoldDB" id="A0ABD2MWT7"/>
<evidence type="ECO:0000256" key="7">
    <source>
        <dbReference type="ARBA" id="ARBA00023242"/>
    </source>
</evidence>
<keyword evidence="6" id="KW-0238">DNA-binding</keyword>
<sequence length="574" mass="65018">MSGYKRVNYYELCRLCATNQQKEKTHIFQEEGRKIQLLNKIQSCLSLTVYEHDFLPKVVCSKCLKSLESYYTFKQECVSSETMLSSYFKNFRYTEDFKKSGKVYIKDTTLKNTSDDDVVDVTTTNQIVTSTQPVQVATPSQGQQNAPMLQNYVAIAGGINDSSKSIHNQNQTQMEQVQSYYAVQLPQSAILANQSSADQKPIIKTESPNKIVQHSQVAYNFNSVSLASSNTKNQQKSQETINNVVVNANGEVINIGQLVDFESIINQAAVPKITKNNNFKQKRVKETKISDDPIIKIDLTENEHKNEFETGPDKLPHIKSTQTHQKYAYGSGKIDEKVQVNMNPTVIFNAVPDYQVPISNFVPFHQNSGNISYSNNSGNPVNIATPSVCTSSSNEHSTVNLNALNGDNLVGGAFRNSSQFGTQSVKTNVRESVKNENVVSSFKNSSSSDKLHLCDICQKSFKRREHLFQHIKLHTGFRPYTCENCNKSFMRKEHLLRHMTSHSGQKNYTCNICEKSFSRNDNLLKHKKTHEKQNSFTCEVCQKQFVMKHYYLAHKVTHEVVERCMNQTLGILKA</sequence>
<feature type="binding site" evidence="10">
    <location>
        <position position="63"/>
    </location>
    <ligand>
        <name>Zn(2+)</name>
        <dbReference type="ChEBI" id="CHEBI:29105"/>
    </ligand>
</feature>
<dbReference type="InterPro" id="IPR050527">
    <property type="entry name" value="Snail/Krueppel_Znf"/>
</dbReference>
<dbReference type="Gene3D" id="3.40.1800.20">
    <property type="match status" value="1"/>
</dbReference>
<keyword evidence="5 10" id="KW-0862">Zinc</keyword>
<evidence type="ECO:0000259" key="12">
    <source>
        <dbReference type="PROSITE" id="PS51915"/>
    </source>
</evidence>
<evidence type="ECO:0000256" key="1">
    <source>
        <dbReference type="ARBA" id="ARBA00004123"/>
    </source>
</evidence>
<protein>
    <submittedName>
        <fullName evidence="13">Uncharacterized protein</fullName>
    </submittedName>
</protein>
<keyword evidence="7" id="KW-0539">Nucleus</keyword>
<evidence type="ECO:0000256" key="2">
    <source>
        <dbReference type="ARBA" id="ARBA00022723"/>
    </source>
</evidence>
<dbReference type="PROSITE" id="PS50157">
    <property type="entry name" value="ZINC_FINGER_C2H2_2"/>
    <property type="match status" value="4"/>
</dbReference>
<evidence type="ECO:0000256" key="10">
    <source>
        <dbReference type="PROSITE-ProRule" id="PRU01263"/>
    </source>
</evidence>
<dbReference type="PROSITE" id="PS51915">
    <property type="entry name" value="ZAD"/>
    <property type="match status" value="1"/>
</dbReference>
<dbReference type="PROSITE" id="PS00028">
    <property type="entry name" value="ZINC_FINGER_C2H2_1"/>
    <property type="match status" value="4"/>
</dbReference>
<evidence type="ECO:0000256" key="4">
    <source>
        <dbReference type="ARBA" id="ARBA00022771"/>
    </source>
</evidence>
<accession>A0ABD2MWT7</accession>
<evidence type="ECO:0000313" key="13">
    <source>
        <dbReference type="EMBL" id="KAL3270945.1"/>
    </source>
</evidence>
<feature type="domain" description="C2H2-type" evidence="11">
    <location>
        <begin position="452"/>
        <end position="479"/>
    </location>
</feature>
<dbReference type="Pfam" id="PF00096">
    <property type="entry name" value="zf-C2H2"/>
    <property type="match status" value="3"/>
</dbReference>
<dbReference type="FunFam" id="3.30.160.60:FF:000624">
    <property type="entry name" value="zinc finger protein 697"/>
    <property type="match status" value="2"/>
</dbReference>
<comment type="caution">
    <text evidence="13">The sequence shown here is derived from an EMBL/GenBank/DDBJ whole genome shotgun (WGS) entry which is preliminary data.</text>
</comment>
<dbReference type="SUPFAM" id="SSF57716">
    <property type="entry name" value="Glucocorticoid receptor-like (DNA-binding domain)"/>
    <property type="match status" value="1"/>
</dbReference>
<feature type="binding site" evidence="10">
    <location>
        <position position="16"/>
    </location>
    <ligand>
        <name>Zn(2+)</name>
        <dbReference type="ChEBI" id="CHEBI:29105"/>
    </ligand>
</feature>
<dbReference type="GO" id="GO:0008270">
    <property type="term" value="F:zinc ion binding"/>
    <property type="evidence" value="ECO:0007669"/>
    <property type="project" value="UniProtKB-UniRule"/>
</dbReference>
<organism evidence="13 14">
    <name type="scientific">Cryptolaemus montrouzieri</name>
    <dbReference type="NCBI Taxonomy" id="559131"/>
    <lineage>
        <taxon>Eukaryota</taxon>
        <taxon>Metazoa</taxon>
        <taxon>Ecdysozoa</taxon>
        <taxon>Arthropoda</taxon>
        <taxon>Hexapoda</taxon>
        <taxon>Insecta</taxon>
        <taxon>Pterygota</taxon>
        <taxon>Neoptera</taxon>
        <taxon>Endopterygota</taxon>
        <taxon>Coleoptera</taxon>
        <taxon>Polyphaga</taxon>
        <taxon>Cucujiformia</taxon>
        <taxon>Coccinelloidea</taxon>
        <taxon>Coccinellidae</taxon>
        <taxon>Scymninae</taxon>
        <taxon>Scymnini</taxon>
        <taxon>Cryptolaemus</taxon>
    </lineage>
</organism>
<evidence type="ECO:0000256" key="5">
    <source>
        <dbReference type="ARBA" id="ARBA00022833"/>
    </source>
</evidence>
<evidence type="ECO:0000256" key="8">
    <source>
        <dbReference type="ARBA" id="ARBA00037948"/>
    </source>
</evidence>
<dbReference type="PANTHER" id="PTHR24388:SF104">
    <property type="entry name" value="AT-RICH BINDING PROTEIN-RELATED"/>
    <property type="match status" value="1"/>
</dbReference>
<dbReference type="Pfam" id="PF07776">
    <property type="entry name" value="zf-AD"/>
    <property type="match status" value="1"/>
</dbReference>
<dbReference type="GO" id="GO:0003677">
    <property type="term" value="F:DNA binding"/>
    <property type="evidence" value="ECO:0007669"/>
    <property type="project" value="UniProtKB-KW"/>
</dbReference>
<evidence type="ECO:0000259" key="11">
    <source>
        <dbReference type="PROSITE" id="PS50157"/>
    </source>
</evidence>
<gene>
    <name evidence="13" type="ORF">HHI36_021450</name>
</gene>
<keyword evidence="2 10" id="KW-0479">Metal-binding</keyword>
<feature type="binding site" evidence="10">
    <location>
        <position position="60"/>
    </location>
    <ligand>
        <name>Zn(2+)</name>
        <dbReference type="ChEBI" id="CHEBI:29105"/>
    </ligand>
</feature>
<name>A0ABD2MWT7_9CUCU</name>
<feature type="binding site" evidence="10">
    <location>
        <position position="13"/>
    </location>
    <ligand>
        <name>Zn(2+)</name>
        <dbReference type="ChEBI" id="CHEBI:29105"/>
    </ligand>
</feature>
<keyword evidence="3" id="KW-0677">Repeat</keyword>
<feature type="domain" description="C2H2-type" evidence="11">
    <location>
        <begin position="508"/>
        <end position="535"/>
    </location>
</feature>
<dbReference type="PANTHER" id="PTHR24388">
    <property type="entry name" value="ZINC FINGER PROTEIN"/>
    <property type="match status" value="1"/>
</dbReference>
<keyword evidence="4 9" id="KW-0863">Zinc-finger</keyword>
<evidence type="ECO:0000256" key="9">
    <source>
        <dbReference type="PROSITE-ProRule" id="PRU00042"/>
    </source>
</evidence>
<feature type="domain" description="C2H2-type" evidence="11">
    <location>
        <begin position="480"/>
        <end position="507"/>
    </location>
</feature>
<dbReference type="InterPro" id="IPR036236">
    <property type="entry name" value="Znf_C2H2_sf"/>
</dbReference>
<evidence type="ECO:0000256" key="6">
    <source>
        <dbReference type="ARBA" id="ARBA00023125"/>
    </source>
</evidence>
<dbReference type="SMART" id="SM00355">
    <property type="entry name" value="ZnF_C2H2"/>
    <property type="match status" value="4"/>
</dbReference>
<dbReference type="InterPro" id="IPR013087">
    <property type="entry name" value="Znf_C2H2_type"/>
</dbReference>
<dbReference type="EMBL" id="JABFTP020000042">
    <property type="protein sequence ID" value="KAL3270945.1"/>
    <property type="molecule type" value="Genomic_DNA"/>
</dbReference>
<evidence type="ECO:0000313" key="14">
    <source>
        <dbReference type="Proteomes" id="UP001516400"/>
    </source>
</evidence>
<dbReference type="InterPro" id="IPR012934">
    <property type="entry name" value="Znf_AD"/>
</dbReference>
<feature type="domain" description="C2H2-type" evidence="11">
    <location>
        <begin position="536"/>
        <end position="558"/>
    </location>
</feature>
<dbReference type="SUPFAM" id="SSF57667">
    <property type="entry name" value="beta-beta-alpha zinc fingers"/>
    <property type="match status" value="2"/>
</dbReference>
<reference evidence="13 14" key="1">
    <citation type="journal article" date="2021" name="BMC Biol.">
        <title>Horizontally acquired antibacterial genes associated with adaptive radiation of ladybird beetles.</title>
        <authorList>
            <person name="Li H.S."/>
            <person name="Tang X.F."/>
            <person name="Huang Y.H."/>
            <person name="Xu Z.Y."/>
            <person name="Chen M.L."/>
            <person name="Du X.Y."/>
            <person name="Qiu B.Y."/>
            <person name="Chen P.T."/>
            <person name="Zhang W."/>
            <person name="Slipinski A."/>
            <person name="Escalona H.E."/>
            <person name="Waterhouse R.M."/>
            <person name="Zwick A."/>
            <person name="Pang H."/>
        </authorList>
    </citation>
    <scope>NUCLEOTIDE SEQUENCE [LARGE SCALE GENOMIC DNA]</scope>
    <source>
        <strain evidence="13">SYSU2018</strain>
    </source>
</reference>
<dbReference type="FunFam" id="3.30.160.60:FF:000045">
    <property type="entry name" value="ZFP69 zinc finger protein B"/>
    <property type="match status" value="1"/>
</dbReference>
<dbReference type="SMART" id="SM00868">
    <property type="entry name" value="zf-AD"/>
    <property type="match status" value="1"/>
</dbReference>
<keyword evidence="14" id="KW-1185">Reference proteome</keyword>
<proteinExistence type="inferred from homology"/>
<comment type="similarity">
    <text evidence="8">Belongs to the snail C2H2-type zinc-finger protein family.</text>
</comment>
<evidence type="ECO:0000256" key="3">
    <source>
        <dbReference type="ARBA" id="ARBA00022737"/>
    </source>
</evidence>
<dbReference type="Proteomes" id="UP001516400">
    <property type="component" value="Unassembled WGS sequence"/>
</dbReference>